<protein>
    <submittedName>
        <fullName evidence="7">Uncharacterized protein</fullName>
    </submittedName>
</protein>
<feature type="transmembrane region" description="Helical" evidence="6">
    <location>
        <begin position="12"/>
        <end position="33"/>
    </location>
</feature>
<dbReference type="PANTHER" id="PTHR30250">
    <property type="entry name" value="PST FAMILY PREDICTED COLANIC ACID TRANSPORTER"/>
    <property type="match status" value="1"/>
</dbReference>
<keyword evidence="2" id="KW-1003">Cell membrane</keyword>
<dbReference type="Proteomes" id="UP000019141">
    <property type="component" value="Unassembled WGS sequence"/>
</dbReference>
<evidence type="ECO:0000256" key="5">
    <source>
        <dbReference type="ARBA" id="ARBA00023136"/>
    </source>
</evidence>
<feature type="transmembrane region" description="Helical" evidence="6">
    <location>
        <begin position="120"/>
        <end position="138"/>
    </location>
</feature>
<dbReference type="AlphaFoldDB" id="W4LFZ3"/>
<feature type="transmembrane region" description="Helical" evidence="6">
    <location>
        <begin position="334"/>
        <end position="354"/>
    </location>
</feature>
<feature type="transmembrane region" description="Helical" evidence="6">
    <location>
        <begin position="210"/>
        <end position="229"/>
    </location>
</feature>
<dbReference type="Pfam" id="PF13440">
    <property type="entry name" value="Polysacc_synt_3"/>
    <property type="match status" value="1"/>
</dbReference>
<accession>W4LFZ3</accession>
<evidence type="ECO:0000256" key="3">
    <source>
        <dbReference type="ARBA" id="ARBA00022692"/>
    </source>
</evidence>
<feature type="transmembrane region" description="Helical" evidence="6">
    <location>
        <begin position="249"/>
        <end position="276"/>
    </location>
</feature>
<gene>
    <name evidence="7" type="ORF">ETSY1_24700</name>
</gene>
<evidence type="ECO:0000313" key="7">
    <source>
        <dbReference type="EMBL" id="ETW96912.1"/>
    </source>
</evidence>
<feature type="transmembrane region" description="Helical" evidence="6">
    <location>
        <begin position="297"/>
        <end position="314"/>
    </location>
</feature>
<evidence type="ECO:0000313" key="8">
    <source>
        <dbReference type="Proteomes" id="UP000019141"/>
    </source>
</evidence>
<reference evidence="7 8" key="1">
    <citation type="journal article" date="2014" name="Nature">
        <title>An environmental bacterial taxon with a large and distinct metabolic repertoire.</title>
        <authorList>
            <person name="Wilson M.C."/>
            <person name="Mori T."/>
            <person name="Ruckert C."/>
            <person name="Uria A.R."/>
            <person name="Helf M.J."/>
            <person name="Takada K."/>
            <person name="Gernert C."/>
            <person name="Steffens U.A."/>
            <person name="Heycke N."/>
            <person name="Schmitt S."/>
            <person name="Rinke C."/>
            <person name="Helfrich E.J."/>
            <person name="Brachmann A.O."/>
            <person name="Gurgui C."/>
            <person name="Wakimoto T."/>
            <person name="Kracht M."/>
            <person name="Crusemann M."/>
            <person name="Hentschel U."/>
            <person name="Abe I."/>
            <person name="Matsunaga S."/>
            <person name="Kalinowski J."/>
            <person name="Takeyama H."/>
            <person name="Piel J."/>
        </authorList>
    </citation>
    <scope>NUCLEOTIDE SEQUENCE [LARGE SCALE GENOMIC DNA]</scope>
    <source>
        <strain evidence="8">TSY1</strain>
    </source>
</reference>
<dbReference type="EMBL" id="AZHW01000728">
    <property type="protein sequence ID" value="ETW96912.1"/>
    <property type="molecule type" value="Genomic_DNA"/>
</dbReference>
<feature type="transmembrane region" description="Helical" evidence="6">
    <location>
        <begin position="366"/>
        <end position="385"/>
    </location>
</feature>
<keyword evidence="4 6" id="KW-1133">Transmembrane helix</keyword>
<comment type="caution">
    <text evidence="7">The sequence shown here is derived from an EMBL/GenBank/DDBJ whole genome shotgun (WGS) entry which is preliminary data.</text>
</comment>
<proteinExistence type="predicted"/>
<keyword evidence="3 6" id="KW-0812">Transmembrane</keyword>
<feature type="transmembrane region" description="Helical" evidence="6">
    <location>
        <begin position="446"/>
        <end position="465"/>
    </location>
</feature>
<evidence type="ECO:0000256" key="2">
    <source>
        <dbReference type="ARBA" id="ARBA00022475"/>
    </source>
</evidence>
<feature type="transmembrane region" description="Helical" evidence="6">
    <location>
        <begin position="180"/>
        <end position="198"/>
    </location>
</feature>
<dbReference type="GO" id="GO:0005886">
    <property type="term" value="C:plasma membrane"/>
    <property type="evidence" value="ECO:0007669"/>
    <property type="project" value="UniProtKB-SubCell"/>
</dbReference>
<feature type="transmembrane region" description="Helical" evidence="6">
    <location>
        <begin position="150"/>
        <end position="174"/>
    </location>
</feature>
<sequence>MAAKDNTAARGTVALVLSRGGYFVLGYLAVVVLARELGPAAYGVYSVIMALLVWLEESGRYAVPSATAKRLSETSSPSDHEAFERSALALNLGVHIFFFLVLWVLAPWLASWFDIEHGALLFRLAAIDLPLFGLYTAIQAIHQGHRHFMLLGVSQVAYAFAKFAGVLSLMVIGVSLEKALIINVLSTIVGCVFLFPKIGLRWQGQWFSKVSPLVTLAVPIGLYYFPLMLRSTLLLGTLRILLPDSEEATIGILMAAVNIARVPAFALATVTVVILPSISSALARDDLALARQYLQQALRFFAILFLPACFVLVVESEALMRFIYSDAFAGGGLLLGLLVISEGLYTIQAILGSVLHGAGEMRKTAVVILLALVPYLGLLVLLTQIGGAVGAVWAAVVTPLLGIAVFGAMIWRRFGSLMPQSRVAKLALAGGLMFGTEWLLPELEGWWMLLHGIGLVVYSLTLMVCREITWDDVRTVLPAKRVERQALT</sequence>
<organism evidence="7 8">
    <name type="scientific">Entotheonella factor</name>
    <dbReference type="NCBI Taxonomy" id="1429438"/>
    <lineage>
        <taxon>Bacteria</taxon>
        <taxon>Pseudomonadati</taxon>
        <taxon>Nitrospinota/Tectimicrobiota group</taxon>
        <taxon>Candidatus Tectimicrobiota</taxon>
        <taxon>Candidatus Entotheonellia</taxon>
        <taxon>Candidatus Entotheonellales</taxon>
        <taxon>Candidatus Entotheonellaceae</taxon>
        <taxon>Candidatus Entotheonella</taxon>
    </lineage>
</organism>
<dbReference type="PANTHER" id="PTHR30250:SF11">
    <property type="entry name" value="O-ANTIGEN TRANSPORTER-RELATED"/>
    <property type="match status" value="1"/>
</dbReference>
<name>W4LFZ3_ENTF1</name>
<dbReference type="HOGENOM" id="CLU_558607_0_0_7"/>
<dbReference type="InterPro" id="IPR050833">
    <property type="entry name" value="Poly_Biosynth_Transport"/>
</dbReference>
<evidence type="ECO:0000256" key="1">
    <source>
        <dbReference type="ARBA" id="ARBA00004651"/>
    </source>
</evidence>
<keyword evidence="8" id="KW-1185">Reference proteome</keyword>
<comment type="subcellular location">
    <subcellularLocation>
        <location evidence="1">Cell membrane</location>
        <topology evidence="1">Multi-pass membrane protein</topology>
    </subcellularLocation>
</comment>
<evidence type="ECO:0000256" key="6">
    <source>
        <dbReference type="SAM" id="Phobius"/>
    </source>
</evidence>
<evidence type="ECO:0000256" key="4">
    <source>
        <dbReference type="ARBA" id="ARBA00022989"/>
    </source>
</evidence>
<keyword evidence="5 6" id="KW-0472">Membrane</keyword>
<feature type="transmembrane region" description="Helical" evidence="6">
    <location>
        <begin position="88"/>
        <end position="108"/>
    </location>
</feature>
<feature type="transmembrane region" description="Helical" evidence="6">
    <location>
        <begin position="391"/>
        <end position="411"/>
    </location>
</feature>
<dbReference type="PATRIC" id="fig|1429438.4.peg.4734"/>